<proteinExistence type="predicted"/>
<accession>R4PYJ4</accession>
<dbReference type="HOGENOM" id="CLU_2859392_0_0_0"/>
<protein>
    <submittedName>
        <fullName evidence="1">Uncharacterized protein</fullName>
    </submittedName>
</protein>
<keyword evidence="2" id="KW-1185">Reference proteome</keyword>
<dbReference type="AlphaFoldDB" id="R4PYJ4"/>
<dbReference type="Proteomes" id="UP000013893">
    <property type="component" value="Chromosome"/>
</dbReference>
<name>R4PYJ4_9BACT</name>
<sequence>MSFVAGNFFVVCHFFVHGRSLLVIINTPSWCEGAILVQMIYTKHALFNGEGDDGNQQIGDNSWA</sequence>
<organism evidence="1 2">
    <name type="scientific">Candidatus Saccharimonas aalborgensis</name>
    <dbReference type="NCBI Taxonomy" id="1332188"/>
    <lineage>
        <taxon>Bacteria</taxon>
        <taxon>Candidatus Saccharimonadota</taxon>
        <taxon>Candidatus Saccharimonadia</taxon>
        <taxon>Candidatus Saccharimonadales</taxon>
        <taxon>Candidatus Saccharimonadaceae</taxon>
        <taxon>Candidatus Saccharimonas</taxon>
    </lineage>
</organism>
<reference evidence="1 2" key="1">
    <citation type="journal article" date="2013" name="Nat. Biotechnol.">
        <title>Genome sequences of rare, uncultured bacteria obtained by differential coverage binning of multiple metagenomes.</title>
        <authorList>
            <person name="Albertsen M."/>
            <person name="Hugenholtz P."/>
            <person name="Skarshewski A."/>
            <person name="Nielsen K.L."/>
            <person name="Tyson G.W."/>
            <person name="Nielsen P.H."/>
        </authorList>
    </citation>
    <scope>NUCLEOTIDE SEQUENCE [LARGE SCALE GENOMIC DNA]</scope>
    <source>
        <strain evidence="1">TM71</strain>
    </source>
</reference>
<evidence type="ECO:0000313" key="2">
    <source>
        <dbReference type="Proteomes" id="UP000013893"/>
    </source>
</evidence>
<evidence type="ECO:0000313" key="1">
    <source>
        <dbReference type="EMBL" id="AGL62286.1"/>
    </source>
</evidence>
<gene>
    <name evidence="1" type="ORF">L336_0583</name>
</gene>
<dbReference type="EMBL" id="CP005957">
    <property type="protein sequence ID" value="AGL62286.1"/>
    <property type="molecule type" value="Genomic_DNA"/>
</dbReference>
<dbReference type="KEGG" id="saal:L336_0583"/>